<name>A0A164IVJ1_9CRUS</name>
<feature type="compositionally biased region" description="Basic residues" evidence="1">
    <location>
        <begin position="16"/>
        <end position="28"/>
    </location>
</feature>
<dbReference type="EMBL" id="LRGB01006362">
    <property type="protein sequence ID" value="KZS01672.1"/>
    <property type="molecule type" value="Genomic_DNA"/>
</dbReference>
<dbReference type="AlphaFoldDB" id="A0A164IVJ1"/>
<dbReference type="PANTHER" id="PTHR46954:SF1">
    <property type="entry name" value="C2H2-TYPE DOMAIN-CONTAINING PROTEIN"/>
    <property type="match status" value="1"/>
</dbReference>
<evidence type="ECO:0000313" key="2">
    <source>
        <dbReference type="EMBL" id="KZS01672.1"/>
    </source>
</evidence>
<dbReference type="PANTHER" id="PTHR46954">
    <property type="entry name" value="C2H2-TYPE DOMAIN-CONTAINING PROTEIN"/>
    <property type="match status" value="1"/>
</dbReference>
<feature type="region of interest" description="Disordered" evidence="1">
    <location>
        <begin position="1"/>
        <end position="30"/>
    </location>
</feature>
<accession>A0A164IVJ1</accession>
<feature type="non-terminal residue" evidence="2">
    <location>
        <position position="1"/>
    </location>
</feature>
<keyword evidence="3" id="KW-1185">Reference proteome</keyword>
<evidence type="ECO:0000256" key="1">
    <source>
        <dbReference type="SAM" id="MobiDB-lite"/>
    </source>
</evidence>
<dbReference type="Proteomes" id="UP000076858">
    <property type="component" value="Unassembled WGS sequence"/>
</dbReference>
<evidence type="ECO:0000313" key="3">
    <source>
        <dbReference type="Proteomes" id="UP000076858"/>
    </source>
</evidence>
<gene>
    <name evidence="2" type="ORF">APZ42_001599</name>
</gene>
<sequence length="310" mass="34401">DLEKELKKRVDDQIRQKKSRENKKKKLAKVLEENPALKDSLGGQLKAGRPRLEVKQPLLLQAIINLAMHGSAAHEKRRSEVYRSIATLDELTEQLKKDGFQISRSGVYLRLLPWRSSSLEGKRHVATVPVKLIRAQNDLHSKHIDGPFCTATIRSMESLASLLGPQEACFLSQDDKARVPIGITAANKQSPMIMHVEYRVSLPDHDWVVAEQHKLIPSVYAGIEIQPNGLGKPEAVGYSGPTYIAIRSGKHCSSTAFAHGLDFGRLLSVPEFEKIVKSGPEKSVKPVIFLTVDGGPDENPRYQNVIDVAV</sequence>
<proteinExistence type="predicted"/>
<feature type="compositionally biased region" description="Basic and acidic residues" evidence="1">
    <location>
        <begin position="1"/>
        <end position="15"/>
    </location>
</feature>
<reference evidence="2 3" key="1">
    <citation type="submission" date="2016-03" db="EMBL/GenBank/DDBJ databases">
        <title>EvidentialGene: Evidence-directed Construction of Genes on Genomes.</title>
        <authorList>
            <person name="Gilbert D.G."/>
            <person name="Choi J.-H."/>
            <person name="Mockaitis K."/>
            <person name="Colbourne J."/>
            <person name="Pfrender M."/>
        </authorList>
    </citation>
    <scope>NUCLEOTIDE SEQUENCE [LARGE SCALE GENOMIC DNA]</scope>
    <source>
        <strain evidence="2 3">Xinb3</strain>
        <tissue evidence="2">Complete organism</tissue>
    </source>
</reference>
<feature type="non-terminal residue" evidence="2">
    <location>
        <position position="310"/>
    </location>
</feature>
<protein>
    <submittedName>
        <fullName evidence="2">Uncharacterized protein</fullName>
    </submittedName>
</protein>
<comment type="caution">
    <text evidence="2">The sequence shown here is derived from an EMBL/GenBank/DDBJ whole genome shotgun (WGS) entry which is preliminary data.</text>
</comment>
<dbReference type="OrthoDB" id="6371737at2759"/>
<organism evidence="2 3">
    <name type="scientific">Daphnia magna</name>
    <dbReference type="NCBI Taxonomy" id="35525"/>
    <lineage>
        <taxon>Eukaryota</taxon>
        <taxon>Metazoa</taxon>
        <taxon>Ecdysozoa</taxon>
        <taxon>Arthropoda</taxon>
        <taxon>Crustacea</taxon>
        <taxon>Branchiopoda</taxon>
        <taxon>Diplostraca</taxon>
        <taxon>Cladocera</taxon>
        <taxon>Anomopoda</taxon>
        <taxon>Daphniidae</taxon>
        <taxon>Daphnia</taxon>
    </lineage>
</organism>